<dbReference type="Pfam" id="PF00583">
    <property type="entry name" value="Acetyltransf_1"/>
    <property type="match status" value="1"/>
</dbReference>
<dbReference type="InterPro" id="IPR000182">
    <property type="entry name" value="GNAT_dom"/>
</dbReference>
<keyword evidence="2" id="KW-0808">Transferase</keyword>
<dbReference type="InterPro" id="IPR016181">
    <property type="entry name" value="Acyl_CoA_acyltransferase"/>
</dbReference>
<dbReference type="EC" id="2.3.1.-" evidence="2"/>
<dbReference type="Proteomes" id="UP000054623">
    <property type="component" value="Unassembled WGS sequence"/>
</dbReference>
<dbReference type="GO" id="GO:0016747">
    <property type="term" value="F:acyltransferase activity, transferring groups other than amino-acyl groups"/>
    <property type="evidence" value="ECO:0007669"/>
    <property type="project" value="InterPro"/>
</dbReference>
<dbReference type="EMBL" id="LK996017">
    <property type="protein sequence ID" value="CDX01960.1"/>
    <property type="molecule type" value="Genomic_DNA"/>
</dbReference>
<dbReference type="EMBL" id="LOCK01000008">
    <property type="protein sequence ID" value="KTE93115.1"/>
    <property type="molecule type" value="Genomic_DNA"/>
</dbReference>
<dbReference type="GO" id="GO:0019152">
    <property type="term" value="F:acetoin dehydrogenase (NAD+) activity"/>
    <property type="evidence" value="ECO:0007669"/>
    <property type="project" value="InterPro"/>
</dbReference>
<evidence type="ECO:0000313" key="3">
    <source>
        <dbReference type="EMBL" id="KTE93115.1"/>
    </source>
</evidence>
<dbReference type="PROSITE" id="PS51186">
    <property type="entry name" value="GNAT"/>
    <property type="match status" value="1"/>
</dbReference>
<organism evidence="2">
    <name type="scientific">Desulfitobacterium hafniense</name>
    <name type="common">Desulfitobacterium frappieri</name>
    <dbReference type="NCBI Taxonomy" id="49338"/>
    <lineage>
        <taxon>Bacteria</taxon>
        <taxon>Bacillati</taxon>
        <taxon>Bacillota</taxon>
        <taxon>Clostridia</taxon>
        <taxon>Eubacteriales</taxon>
        <taxon>Desulfitobacteriaceae</taxon>
        <taxon>Desulfitobacterium</taxon>
    </lineage>
</organism>
<accession>A0A098B0U1</accession>
<dbReference type="PATRIC" id="fig|49338.4.peg.2234"/>
<evidence type="ECO:0000259" key="1">
    <source>
        <dbReference type="PROSITE" id="PS51186"/>
    </source>
</evidence>
<gene>
    <name evidence="3" type="ORF">AT727_15385</name>
    <name evidence="2" type="ORF">DPCES_2073</name>
</gene>
<dbReference type="RefSeq" id="WP_005813053.1">
    <property type="nucleotide sequence ID" value="NZ_CABKQQ010000043.1"/>
</dbReference>
<dbReference type="AlphaFoldDB" id="A0A098B0U1"/>
<reference evidence="2" key="1">
    <citation type="submission" date="2014-07" db="EMBL/GenBank/DDBJ databases">
        <authorList>
            <person name="Hornung V.Bastian."/>
        </authorList>
    </citation>
    <scope>NUCLEOTIDE SEQUENCE</scope>
    <source>
        <strain evidence="2">PCE-S</strain>
    </source>
</reference>
<dbReference type="GO" id="GO:0045150">
    <property type="term" value="P:acetoin catabolic process"/>
    <property type="evidence" value="ECO:0007669"/>
    <property type="project" value="InterPro"/>
</dbReference>
<evidence type="ECO:0000313" key="4">
    <source>
        <dbReference type="Proteomes" id="UP000054623"/>
    </source>
</evidence>
<reference evidence="3 4" key="2">
    <citation type="submission" date="2015-12" db="EMBL/GenBank/DDBJ databases">
        <title>Draft Genome Sequence of Desulfitobacterium hafniense Strain DH, a Sulfate-reducing Bacterium Isolated from Paddy Soils.</title>
        <authorList>
            <person name="Bao P."/>
            <person name="Zhang X."/>
            <person name="Li G."/>
        </authorList>
    </citation>
    <scope>NUCLEOTIDE SEQUENCE [LARGE SCALE GENOMIC DNA]</scope>
    <source>
        <strain evidence="3 4">DH</strain>
    </source>
</reference>
<dbReference type="InterPro" id="IPR024699">
    <property type="entry name" value="AcuA"/>
</dbReference>
<dbReference type="Gene3D" id="3.40.630.30">
    <property type="match status" value="1"/>
</dbReference>
<evidence type="ECO:0000313" key="2">
    <source>
        <dbReference type="EMBL" id="CDX01960.1"/>
    </source>
</evidence>
<proteinExistence type="predicted"/>
<name>A0A098B0U1_DESHA</name>
<dbReference type="CDD" id="cd04301">
    <property type="entry name" value="NAT_SF"/>
    <property type="match status" value="1"/>
</dbReference>
<protein>
    <submittedName>
        <fullName evidence="3">Acetoin dehydrogenase</fullName>
    </submittedName>
    <submittedName>
        <fullName evidence="2">Acetoin utilization protein AcuA</fullName>
        <ecNumber evidence="2">2.3.1.-</ecNumber>
    </submittedName>
</protein>
<sequence>MKQTFPTHKGELIVEGPVTAESLSQLSFDDDLRAFRPPKRQKEALIEISEIPDGRIIIARIENDIMGYVTFHPPDCFERWAKGPPELLELGAIEVSPKVRGLGVGKKLLQVAFSDPAMENHVVIATEYYWHWDLERTGLRVWEYREVMNRLMSSAGLHIRETDDEEICSHPANMLTVRYGKNLSQSSIDHFEKILFANSERGDCLAGNESRPSKPGN</sequence>
<dbReference type="SUPFAM" id="SSF55729">
    <property type="entry name" value="Acyl-CoA N-acyltransferases (Nat)"/>
    <property type="match status" value="1"/>
</dbReference>
<keyword evidence="2" id="KW-0012">Acyltransferase</keyword>
<dbReference type="OrthoDB" id="5416633at2"/>
<feature type="domain" description="N-acetyltransferase" evidence="1">
    <location>
        <begin position="13"/>
        <end position="184"/>
    </location>
</feature>
<dbReference type="PIRSF" id="PIRSF021278">
    <property type="entry name" value="AcuA"/>
    <property type="match status" value="1"/>
</dbReference>